<comment type="caution">
    <text evidence="1">The sequence shown here is derived from an EMBL/GenBank/DDBJ whole genome shotgun (WGS) entry which is preliminary data.</text>
</comment>
<sequence length="443" mass="51538">MEYPIFDIPYQEAYTSTIEFNTQINEKMKGREQRYPVWTYPKRTFSLKFDKNFKGRKKLEEFFISVKGPAEKFYFTWEKAKGGNGKTYLCNFDSDSFEQNINDFGFSESELKLVCIDNTPIEQVGELDFYHIAEGESMIEFYTIIDKIFTARNERKSYWDRPKRSWTLTFEKNAANRKKLENFFIAKRGRFRSFDWTWKKESGGDGKTYTVRFDEDTLQSNIDSFGFGEIKVKLKEVFPSVNPLLEVEKDEIIPRRLLKIELEGGSIFILDNETLEVLRYNGEEYLGAPLSFDEIKRDDNSSVSKLEINLSNVGLAISGIIGQRGDVITNAPAVLTLVFLDVNTNILQPDLKQILYAGRCNNLKLDYEDATMDIETSLGGYEIQAPIMKYRTTCQVRRFKDCRCGYTGEETSCDRTFDRCKELGNQENFRGFPQMYNELVIKV</sequence>
<dbReference type="EMBL" id="DVOD01000064">
    <property type="protein sequence ID" value="HIU93246.1"/>
    <property type="molecule type" value="Genomic_DNA"/>
</dbReference>
<proteinExistence type="predicted"/>
<evidence type="ECO:0000313" key="1">
    <source>
        <dbReference type="EMBL" id="HIU93246.1"/>
    </source>
</evidence>
<protein>
    <submittedName>
        <fullName evidence="1">Uncharacterized protein</fullName>
    </submittedName>
</protein>
<reference evidence="1" key="2">
    <citation type="journal article" date="2021" name="PeerJ">
        <title>Extensive microbial diversity within the chicken gut microbiome revealed by metagenomics and culture.</title>
        <authorList>
            <person name="Gilroy R."/>
            <person name="Ravi A."/>
            <person name="Getino M."/>
            <person name="Pursley I."/>
            <person name="Horton D.L."/>
            <person name="Alikhan N.F."/>
            <person name="Baker D."/>
            <person name="Gharbi K."/>
            <person name="Hall N."/>
            <person name="Watson M."/>
            <person name="Adriaenssens E.M."/>
            <person name="Foster-Nyarko E."/>
            <person name="Jarju S."/>
            <person name="Secka A."/>
            <person name="Antonio M."/>
            <person name="Oren A."/>
            <person name="Chaudhuri R.R."/>
            <person name="La Ragione R."/>
            <person name="Hildebrand F."/>
            <person name="Pallen M.J."/>
        </authorList>
    </citation>
    <scope>NUCLEOTIDE SEQUENCE</scope>
    <source>
        <strain evidence="1">CHK154-7741</strain>
    </source>
</reference>
<accession>A0A9D1N1M0</accession>
<organism evidence="1 2">
    <name type="scientific">Candidatus Limenecus avicola</name>
    <dbReference type="NCBI Taxonomy" id="2840847"/>
    <lineage>
        <taxon>Bacteria</taxon>
        <taxon>Bacillati</taxon>
        <taxon>Bacillota</taxon>
        <taxon>Clostridia</taxon>
        <taxon>Eubacteriales</taxon>
        <taxon>Clostridiaceae</taxon>
        <taxon>Clostridiaceae incertae sedis</taxon>
        <taxon>Candidatus Limenecus</taxon>
    </lineage>
</organism>
<dbReference type="Proteomes" id="UP000886748">
    <property type="component" value="Unassembled WGS sequence"/>
</dbReference>
<reference evidence="1" key="1">
    <citation type="submission" date="2020-10" db="EMBL/GenBank/DDBJ databases">
        <authorList>
            <person name="Gilroy R."/>
        </authorList>
    </citation>
    <scope>NUCLEOTIDE SEQUENCE</scope>
    <source>
        <strain evidence="1">CHK154-7741</strain>
    </source>
</reference>
<evidence type="ECO:0000313" key="2">
    <source>
        <dbReference type="Proteomes" id="UP000886748"/>
    </source>
</evidence>
<dbReference type="AlphaFoldDB" id="A0A9D1N1M0"/>
<gene>
    <name evidence="1" type="ORF">IAD26_08970</name>
</gene>
<name>A0A9D1N1M0_9CLOT</name>